<evidence type="ECO:0000256" key="1">
    <source>
        <dbReference type="SAM" id="MobiDB-lite"/>
    </source>
</evidence>
<dbReference type="Proteomes" id="UP000327013">
    <property type="component" value="Chromosome 4"/>
</dbReference>
<organism evidence="2 3">
    <name type="scientific">Carpinus fangiana</name>
    <dbReference type="NCBI Taxonomy" id="176857"/>
    <lineage>
        <taxon>Eukaryota</taxon>
        <taxon>Viridiplantae</taxon>
        <taxon>Streptophyta</taxon>
        <taxon>Embryophyta</taxon>
        <taxon>Tracheophyta</taxon>
        <taxon>Spermatophyta</taxon>
        <taxon>Magnoliopsida</taxon>
        <taxon>eudicotyledons</taxon>
        <taxon>Gunneridae</taxon>
        <taxon>Pentapetalae</taxon>
        <taxon>rosids</taxon>
        <taxon>fabids</taxon>
        <taxon>Fagales</taxon>
        <taxon>Betulaceae</taxon>
        <taxon>Carpinus</taxon>
    </lineage>
</organism>
<sequence>MHFGHFGFTSDNMTYMRHRGQPTSIIDWAASKFLGVYTLDSSGSDETHEPSTDISDDDEEEEEVETFGDWSAGVFPLGGDKLSSNSSFGLSSLRLMFENKPQL</sequence>
<keyword evidence="3" id="KW-1185">Reference proteome</keyword>
<reference evidence="2 3" key="1">
    <citation type="submission" date="2019-06" db="EMBL/GenBank/DDBJ databases">
        <title>A chromosomal-level reference genome of Carpinus fangiana (Coryloideae, Betulaceae).</title>
        <authorList>
            <person name="Yang X."/>
            <person name="Wang Z."/>
            <person name="Zhang L."/>
            <person name="Hao G."/>
            <person name="Liu J."/>
            <person name="Yang Y."/>
        </authorList>
    </citation>
    <scope>NUCLEOTIDE SEQUENCE [LARGE SCALE GENOMIC DNA]</scope>
    <source>
        <strain evidence="2">Cfa_2016G</strain>
        <tissue evidence="2">Leaf</tissue>
    </source>
</reference>
<dbReference type="AlphaFoldDB" id="A0A660KLV7"/>
<proteinExistence type="predicted"/>
<dbReference type="OrthoDB" id="1750588at2759"/>
<dbReference type="EMBL" id="CM017324">
    <property type="protein sequence ID" value="KAE8037387.1"/>
    <property type="molecule type" value="Genomic_DNA"/>
</dbReference>
<feature type="compositionally biased region" description="Acidic residues" evidence="1">
    <location>
        <begin position="54"/>
        <end position="63"/>
    </location>
</feature>
<gene>
    <name evidence="2" type="ORF">FH972_009976</name>
</gene>
<feature type="region of interest" description="Disordered" evidence="1">
    <location>
        <begin position="40"/>
        <end position="63"/>
    </location>
</feature>
<name>A0A660KLV7_9ROSI</name>
<accession>A0A660KLV7</accession>
<protein>
    <submittedName>
        <fullName evidence="2">Uncharacterized protein</fullName>
    </submittedName>
</protein>
<evidence type="ECO:0000313" key="3">
    <source>
        <dbReference type="Proteomes" id="UP000327013"/>
    </source>
</evidence>
<evidence type="ECO:0000313" key="2">
    <source>
        <dbReference type="EMBL" id="KAE8037387.1"/>
    </source>
</evidence>